<dbReference type="AlphaFoldDB" id="A0A9Q0TID8"/>
<name>A0A9Q0TID8_SALPP</name>
<dbReference type="EMBL" id="JAPFFK010000015">
    <property type="protein sequence ID" value="KAJ6712221.1"/>
    <property type="molecule type" value="Genomic_DNA"/>
</dbReference>
<evidence type="ECO:0000313" key="2">
    <source>
        <dbReference type="Proteomes" id="UP001151532"/>
    </source>
</evidence>
<reference evidence="1" key="1">
    <citation type="submission" date="2022-11" db="EMBL/GenBank/DDBJ databases">
        <authorList>
            <person name="Hyden B.L."/>
            <person name="Feng K."/>
            <person name="Yates T."/>
            <person name="Jawdy S."/>
            <person name="Smart L.B."/>
            <person name="Muchero W."/>
        </authorList>
    </citation>
    <scope>NUCLEOTIDE SEQUENCE</scope>
    <source>
        <tissue evidence="1">Shoot tip</tissue>
    </source>
</reference>
<sequence>MKDASGQWRKLLSSTTILLLKASRRTPFLLSSGAAGLICKKCFPDGVGPCLKLFGLCSLAALGTGRLASTLINKRNIYDAFRREAMPLSISKQQITRDNDI</sequence>
<accession>A0A9Q0TID8</accession>
<organism evidence="1 2">
    <name type="scientific">Salix purpurea</name>
    <name type="common">Purple osier willow</name>
    <dbReference type="NCBI Taxonomy" id="77065"/>
    <lineage>
        <taxon>Eukaryota</taxon>
        <taxon>Viridiplantae</taxon>
        <taxon>Streptophyta</taxon>
        <taxon>Embryophyta</taxon>
        <taxon>Tracheophyta</taxon>
        <taxon>Spermatophyta</taxon>
        <taxon>Magnoliopsida</taxon>
        <taxon>eudicotyledons</taxon>
        <taxon>Gunneridae</taxon>
        <taxon>Pentapetalae</taxon>
        <taxon>rosids</taxon>
        <taxon>fabids</taxon>
        <taxon>Malpighiales</taxon>
        <taxon>Salicaceae</taxon>
        <taxon>Saliceae</taxon>
        <taxon>Salix</taxon>
    </lineage>
</organism>
<proteinExistence type="predicted"/>
<gene>
    <name evidence="1" type="ORF">OIU79_008439</name>
</gene>
<reference evidence="1" key="2">
    <citation type="journal article" date="2023" name="Int. J. Mol. Sci.">
        <title>De Novo Assembly and Annotation of 11 Diverse Shrub Willow (Salix) Genomes Reveals Novel Gene Organization in Sex-Linked Regions.</title>
        <authorList>
            <person name="Hyden B."/>
            <person name="Feng K."/>
            <person name="Yates T.B."/>
            <person name="Jawdy S."/>
            <person name="Cereghino C."/>
            <person name="Smart L.B."/>
            <person name="Muchero W."/>
        </authorList>
    </citation>
    <scope>NUCLEOTIDE SEQUENCE</scope>
    <source>
        <tissue evidence="1">Shoot tip</tissue>
    </source>
</reference>
<keyword evidence="2" id="KW-1185">Reference proteome</keyword>
<protein>
    <submittedName>
        <fullName evidence="1">Uncharacterized protein</fullName>
    </submittedName>
</protein>
<dbReference type="Proteomes" id="UP001151532">
    <property type="component" value="Chromosome 1"/>
</dbReference>
<comment type="caution">
    <text evidence="1">The sequence shown here is derived from an EMBL/GenBank/DDBJ whole genome shotgun (WGS) entry which is preliminary data.</text>
</comment>
<evidence type="ECO:0000313" key="1">
    <source>
        <dbReference type="EMBL" id="KAJ6712221.1"/>
    </source>
</evidence>